<gene>
    <name evidence="2" type="ORF">K05K4_08160</name>
</gene>
<evidence type="ECO:0000313" key="2">
    <source>
        <dbReference type="EMBL" id="ARP17664.1"/>
    </source>
</evidence>
<name>A0A1W6TA21_VIBAL</name>
<sequence>MRFLSGLLVISFAIIPLTTHANGASGGRTIGPEIKCELPNGNVHMLPPLYCKIYDGREVK</sequence>
<dbReference type="EMBL" id="CP017902">
    <property type="protein sequence ID" value="ARP17664.1"/>
    <property type="molecule type" value="Genomic_DNA"/>
</dbReference>
<reference evidence="2" key="1">
    <citation type="submission" date="2016-10" db="EMBL/GenBank/DDBJ databases">
        <title>The High Quality Genome of Vibrio alginolyticus K01M1.</title>
        <authorList>
            <person name="Wendling C."/>
            <person name="Chibani C.M."/>
            <person name="Hertel R."/>
            <person name="Sproer C."/>
            <person name="Bunk B."/>
            <person name="Overmann J."/>
            <person name="Roth O."/>
            <person name="Liesegang H."/>
        </authorList>
    </citation>
    <scope>NUCLEOTIDE SEQUENCE</scope>
    <source>
        <strain evidence="2">K05K4</strain>
    </source>
</reference>
<proteinExistence type="predicted"/>
<feature type="signal peptide" evidence="1">
    <location>
        <begin position="1"/>
        <end position="21"/>
    </location>
</feature>
<feature type="chain" id="PRO_5014548379" evidence="1">
    <location>
        <begin position="22"/>
        <end position="60"/>
    </location>
</feature>
<keyword evidence="1" id="KW-0732">Signal</keyword>
<evidence type="ECO:0000256" key="1">
    <source>
        <dbReference type="SAM" id="SignalP"/>
    </source>
</evidence>
<organism evidence="2">
    <name type="scientific">Vibrio alginolyticus</name>
    <dbReference type="NCBI Taxonomy" id="663"/>
    <lineage>
        <taxon>Bacteria</taxon>
        <taxon>Pseudomonadati</taxon>
        <taxon>Pseudomonadota</taxon>
        <taxon>Gammaproteobacteria</taxon>
        <taxon>Vibrionales</taxon>
        <taxon>Vibrionaceae</taxon>
        <taxon>Vibrio</taxon>
    </lineage>
</organism>
<dbReference type="AlphaFoldDB" id="A0A1W6TA21"/>
<accession>A0A1W6TA21</accession>
<dbReference type="RefSeq" id="WP_081008345.1">
    <property type="nucleotide sequence ID" value="NZ_JANFUT010000035.1"/>
</dbReference>
<protein>
    <submittedName>
        <fullName evidence="2">Uncharacterized protein</fullName>
    </submittedName>
</protein>